<feature type="transmembrane region" description="Helical" evidence="1">
    <location>
        <begin position="84"/>
        <end position="104"/>
    </location>
</feature>
<protein>
    <submittedName>
        <fullName evidence="2">Uncharacterized protein</fullName>
    </submittedName>
</protein>
<feature type="transmembrane region" description="Helical" evidence="1">
    <location>
        <begin position="21"/>
        <end position="40"/>
    </location>
</feature>
<keyword evidence="1" id="KW-1133">Transmembrane helix</keyword>
<sequence length="116" mass="12684">MMYYIEQFVRNSIIGAVFRGDIFRTIIGGIVNIVASLYIASWVAPLVTQSAKAAHFAMQGNSSISVLSDGGVWTTWVIVGLGKIMSWGGIGIIGIVTLAIMVWYNKFRSKKLVKVN</sequence>
<organism evidence="2 3">
    <name type="scientific">Latilactobacillus curvatus</name>
    <name type="common">Lactobacillus curvatus</name>
    <dbReference type="NCBI Taxonomy" id="28038"/>
    <lineage>
        <taxon>Bacteria</taxon>
        <taxon>Bacillati</taxon>
        <taxon>Bacillota</taxon>
        <taxon>Bacilli</taxon>
        <taxon>Lactobacillales</taxon>
        <taxon>Lactobacillaceae</taxon>
        <taxon>Latilactobacillus</taxon>
    </lineage>
</organism>
<keyword evidence="3" id="KW-1185">Reference proteome</keyword>
<evidence type="ECO:0000313" key="2">
    <source>
        <dbReference type="EMBL" id="BCX29967.1"/>
    </source>
</evidence>
<dbReference type="InterPro" id="IPR013853">
    <property type="entry name" value="EIIC-GAT"/>
</dbReference>
<keyword evidence="1" id="KW-0472">Membrane</keyword>
<dbReference type="EMBL" id="AP024685">
    <property type="protein sequence ID" value="BCX29967.1"/>
    <property type="molecule type" value="Genomic_DNA"/>
</dbReference>
<accession>A0ABM7QSN8</accession>
<name>A0ABM7QSN8_LATCU</name>
<dbReference type="Proteomes" id="UP000825100">
    <property type="component" value="Chromosome"/>
</dbReference>
<dbReference type="PANTHER" id="PTHR37324:SF2">
    <property type="entry name" value="PTS SYSTEM GALACTITOL-SPECIFIC EIIC COMPONENT"/>
    <property type="match status" value="1"/>
</dbReference>
<dbReference type="PANTHER" id="PTHR37324">
    <property type="entry name" value="PTS SYSTEM GALACTITOL-SPECIFIC EIIC COMPONENT"/>
    <property type="match status" value="1"/>
</dbReference>
<keyword evidence="1" id="KW-0812">Transmembrane</keyword>
<proteinExistence type="predicted"/>
<evidence type="ECO:0000256" key="1">
    <source>
        <dbReference type="SAM" id="Phobius"/>
    </source>
</evidence>
<gene>
    <name evidence="2" type="ORF">LTWDN19_05340</name>
</gene>
<evidence type="ECO:0000313" key="3">
    <source>
        <dbReference type="Proteomes" id="UP000825100"/>
    </source>
</evidence>
<reference evidence="2 3" key="1">
    <citation type="submission" date="2021-05" db="EMBL/GenBank/DDBJ databases">
        <title>Complete Genome Sequence of Latilactobacillus sp. Strain WDN19, a High D-Aspartate-producing Lactic Acid Bacterium Isolated from a Japanese Pickle.</title>
        <authorList>
            <person name="Kajitani K."/>
            <person name="Takahashi S."/>
        </authorList>
    </citation>
    <scope>NUCLEOTIDE SEQUENCE [LARGE SCALE GENOMIC DNA]</scope>
    <source>
        <strain evidence="2 3">WDN19</strain>
    </source>
</reference>